<comment type="caution">
    <text evidence="10">The sequence shown here is derived from an EMBL/GenBank/DDBJ whole genome shotgun (WGS) entry which is preliminary data.</text>
</comment>
<dbReference type="InterPro" id="IPR001623">
    <property type="entry name" value="DnaJ_domain"/>
</dbReference>
<dbReference type="STRING" id="1354746.A0A0B2UKQ3"/>
<dbReference type="Gene3D" id="1.10.3380.10">
    <property type="entry name" value="Sec63 N-terminal domain-like domain"/>
    <property type="match status" value="1"/>
</dbReference>
<evidence type="ECO:0000256" key="3">
    <source>
        <dbReference type="ARBA" id="ARBA00022692"/>
    </source>
</evidence>
<dbReference type="FunCoup" id="A0A0B2UKQ3">
    <property type="interactions" value="194"/>
</dbReference>
<dbReference type="EMBL" id="JOKQ01000006">
    <property type="protein sequence ID" value="KHN69585.1"/>
    <property type="molecule type" value="Genomic_DNA"/>
</dbReference>
<keyword evidence="2" id="KW-0813">Transport</keyword>
<dbReference type="GO" id="GO:0031207">
    <property type="term" value="C:Sec62/Sec63 complex"/>
    <property type="evidence" value="ECO:0007669"/>
    <property type="project" value="TreeGrafter"/>
</dbReference>
<gene>
    <name evidence="10" type="ORF">M896_060850</name>
</gene>
<dbReference type="InterPro" id="IPR004179">
    <property type="entry name" value="Sec63-dom"/>
</dbReference>
<dbReference type="SUPFAM" id="SSF46565">
    <property type="entry name" value="Chaperone J-domain"/>
    <property type="match status" value="1"/>
</dbReference>
<organism evidence="10 11">
    <name type="scientific">Ordospora colligata OC4</name>
    <dbReference type="NCBI Taxonomy" id="1354746"/>
    <lineage>
        <taxon>Eukaryota</taxon>
        <taxon>Fungi</taxon>
        <taxon>Fungi incertae sedis</taxon>
        <taxon>Microsporidia</taxon>
        <taxon>Ordosporidae</taxon>
        <taxon>Ordospora</taxon>
    </lineage>
</organism>
<dbReference type="PANTHER" id="PTHR24075:SF0">
    <property type="entry name" value="TRANSLOCATION PROTEIN SEC63 HOMOLOG"/>
    <property type="match status" value="1"/>
</dbReference>
<protein>
    <submittedName>
        <fullName evidence="10">Subunit Sec63 of preprotein translocase</fullName>
    </submittedName>
</protein>
<keyword evidence="7" id="KW-0175">Coiled coil</keyword>
<name>A0A0B2UKQ3_9MICR</name>
<dbReference type="Gene3D" id="1.10.287.110">
    <property type="entry name" value="DnaJ domain"/>
    <property type="match status" value="1"/>
</dbReference>
<dbReference type="CDD" id="cd06257">
    <property type="entry name" value="DnaJ"/>
    <property type="match status" value="1"/>
</dbReference>
<keyword evidence="4" id="KW-0653">Protein transport</keyword>
<accession>A0A0B2UKQ3</accession>
<feature type="transmembrane region" description="Helical" evidence="8">
    <location>
        <begin position="12"/>
        <end position="35"/>
    </location>
</feature>
<evidence type="ECO:0000313" key="10">
    <source>
        <dbReference type="EMBL" id="KHN69585.1"/>
    </source>
</evidence>
<evidence type="ECO:0000256" key="2">
    <source>
        <dbReference type="ARBA" id="ARBA00022448"/>
    </source>
</evidence>
<dbReference type="Pfam" id="PF02889">
    <property type="entry name" value="Sec63"/>
    <property type="match status" value="1"/>
</dbReference>
<reference evidence="10 11" key="1">
    <citation type="journal article" date="2014" name="MBio">
        <title>The Ordospora colligata genome; evolution of extreme reduction in microsporidia and host-to-parasite horizontal gene transfer.</title>
        <authorList>
            <person name="Pombert J.-F."/>
            <person name="Haag K.L."/>
            <person name="Beidas S."/>
            <person name="Ebert D."/>
            <person name="Keeling P.J."/>
        </authorList>
    </citation>
    <scope>NUCLEOTIDE SEQUENCE [LARGE SCALE GENOMIC DNA]</scope>
    <source>
        <strain evidence="10 11">OC4</strain>
    </source>
</reference>
<keyword evidence="11" id="KW-1185">Reference proteome</keyword>
<feature type="domain" description="J" evidence="9">
    <location>
        <begin position="90"/>
        <end position="149"/>
    </location>
</feature>
<evidence type="ECO:0000256" key="5">
    <source>
        <dbReference type="ARBA" id="ARBA00022989"/>
    </source>
</evidence>
<dbReference type="RefSeq" id="XP_014563627.1">
    <property type="nucleotide sequence ID" value="XM_014708141.1"/>
</dbReference>
<dbReference type="InParanoid" id="A0A0B2UKQ3"/>
<evidence type="ECO:0000256" key="8">
    <source>
        <dbReference type="SAM" id="Phobius"/>
    </source>
</evidence>
<dbReference type="OrthoDB" id="1734229at2759"/>
<dbReference type="SUPFAM" id="SSF158702">
    <property type="entry name" value="Sec63 N-terminal domain-like"/>
    <property type="match status" value="1"/>
</dbReference>
<evidence type="ECO:0000256" key="1">
    <source>
        <dbReference type="ARBA" id="ARBA00004127"/>
    </source>
</evidence>
<dbReference type="GO" id="GO:0003723">
    <property type="term" value="F:RNA binding"/>
    <property type="evidence" value="ECO:0007669"/>
    <property type="project" value="TreeGrafter"/>
</dbReference>
<dbReference type="SMART" id="SM00271">
    <property type="entry name" value="DnaJ"/>
    <property type="match status" value="1"/>
</dbReference>
<dbReference type="GO" id="GO:0006620">
    <property type="term" value="P:post-translational protein targeting to endoplasmic reticulum membrane"/>
    <property type="evidence" value="ECO:0007669"/>
    <property type="project" value="TreeGrafter"/>
</dbReference>
<dbReference type="PROSITE" id="PS50076">
    <property type="entry name" value="DNAJ_2"/>
    <property type="match status" value="1"/>
</dbReference>
<dbReference type="VEuPathDB" id="MicrosporidiaDB:M896_060850"/>
<feature type="coiled-coil region" evidence="7">
    <location>
        <begin position="120"/>
        <end position="147"/>
    </location>
</feature>
<keyword evidence="5 8" id="KW-1133">Transmembrane helix</keyword>
<evidence type="ECO:0000256" key="4">
    <source>
        <dbReference type="ARBA" id="ARBA00022927"/>
    </source>
</evidence>
<evidence type="ECO:0000256" key="7">
    <source>
        <dbReference type="SAM" id="Coils"/>
    </source>
</evidence>
<comment type="subcellular location">
    <subcellularLocation>
        <location evidence="1">Endomembrane system</location>
        <topology evidence="1">Multi-pass membrane protein</topology>
    </subcellularLocation>
</comment>
<evidence type="ECO:0000259" key="9">
    <source>
        <dbReference type="PROSITE" id="PS50076"/>
    </source>
</evidence>
<dbReference type="AlphaFoldDB" id="A0A0B2UKQ3"/>
<dbReference type="PANTHER" id="PTHR24075">
    <property type="entry name" value="SEC63 DOMAIN-CONTAINING"/>
    <property type="match status" value="1"/>
</dbReference>
<dbReference type="Pfam" id="PF00226">
    <property type="entry name" value="DnaJ"/>
    <property type="match status" value="1"/>
</dbReference>
<dbReference type="GeneID" id="26261956"/>
<dbReference type="GO" id="GO:0008320">
    <property type="term" value="F:protein transmembrane transporter activity"/>
    <property type="evidence" value="ECO:0007669"/>
    <property type="project" value="TreeGrafter"/>
</dbReference>
<dbReference type="Proteomes" id="UP000031056">
    <property type="component" value="Unassembled WGS sequence"/>
</dbReference>
<dbReference type="GO" id="GO:0006614">
    <property type="term" value="P:SRP-dependent cotranslational protein targeting to membrane"/>
    <property type="evidence" value="ECO:0007669"/>
    <property type="project" value="TreeGrafter"/>
</dbReference>
<keyword evidence="6 8" id="KW-0472">Membrane</keyword>
<dbReference type="InterPro" id="IPR036869">
    <property type="entry name" value="J_dom_sf"/>
</dbReference>
<proteinExistence type="predicted"/>
<feature type="transmembrane region" description="Helical" evidence="8">
    <location>
        <begin position="175"/>
        <end position="194"/>
    </location>
</feature>
<keyword evidence="3 8" id="KW-0812">Transmembrane</keyword>
<dbReference type="HOGENOM" id="CLU_494335_0_0_1"/>
<evidence type="ECO:0000256" key="6">
    <source>
        <dbReference type="ARBA" id="ARBA00023136"/>
    </source>
</evidence>
<sequence length="554" mass="64162">MSYDYEYDESGLASSYLMLSVLAPVALFLSFGLVGRKNVRRVWCRCAGCREKVEKRNGLKKVTVVVLWIVVAYLAKNVKTLRMEKKNGFNPLDVLGITEESSAREIKKRLRVLLVKYNPGNAVEEVKKEYEEKMKDVNRAYGLMMNKKKYEAWLNNDSKIGEIVAIPGMIVRNGVYTFVLYCIALGVFVPRWAYRKWREMRDMNRLGVSFVTMEKFFERIDEKMNEMKGLESVYALIGVMGESEEFARHEWKSEISELKTKIENEYGFPMKEMMDDNKGCLVLIDHLFRTGMARKEETEYVQRMSLRLIEGMRVIALAKRYGNVMKNLVVLEGMVVQAVFDPRFWLLQVPFVRFELLFIWEKRGNEKRRSEEYLRMHLSGEHYDSAVMVNKEIPSVEVSEFSASVINTGKEGDGEDVALEDSDDVVMRRESVEESMKSVKRDQNVYVVSDGSLVTVMVKLSKVSSFRGGSDGRKMVVHAPYIKEQLFCRWMVMLTIDGRVYGKIEMVDDFEGNRRVKFNIGTEDLRKVNECKVFVGCGEYLNRNVEKSIVIKVE</sequence>
<dbReference type="SMART" id="SM00973">
    <property type="entry name" value="Sec63"/>
    <property type="match status" value="1"/>
</dbReference>
<evidence type="ECO:0000313" key="11">
    <source>
        <dbReference type="Proteomes" id="UP000031056"/>
    </source>
</evidence>